<gene>
    <name evidence="1" type="ORF">CFN78_06820</name>
</gene>
<evidence type="ECO:0000313" key="2">
    <source>
        <dbReference type="Proteomes" id="UP000242444"/>
    </source>
</evidence>
<keyword evidence="2" id="KW-1185">Reference proteome</keyword>
<accession>A0A263D9D9</accession>
<dbReference type="EMBL" id="NKYE01000003">
    <property type="protein sequence ID" value="OZM73995.1"/>
    <property type="molecule type" value="Genomic_DNA"/>
</dbReference>
<sequence>MPWQPTDPDVEAAIIAAIDAGPPSYRQLHADFGVSLDTIHRIAERNGRADAWEHKRAQTEAATATRAAQLAEHRQALELEALEAAREILSKRFDSHQVVVKTMTGAEIEDVHNGPEDWRNIGQAINGLGNTATALARLQSDLSGAGEARGFLDKLESGLRDARQDREHLSRLGEATE</sequence>
<comment type="caution">
    <text evidence="1">The sequence shown here is derived from an EMBL/GenBank/DDBJ whole genome shotgun (WGS) entry which is preliminary data.</text>
</comment>
<name>A0A263D9D9_9PSEU</name>
<dbReference type="InParanoid" id="A0A263D9D9"/>
<protein>
    <submittedName>
        <fullName evidence="1">Uncharacterized protein</fullName>
    </submittedName>
</protein>
<reference evidence="1 2" key="1">
    <citation type="submission" date="2017-07" db="EMBL/GenBank/DDBJ databases">
        <title>Amycolatopsis antarcticus sp. nov., isolated from the surface of an Antarcticus brown macroalga.</title>
        <authorList>
            <person name="Wang J."/>
            <person name="Leiva S."/>
            <person name="Huang J."/>
            <person name="Huang Y."/>
        </authorList>
    </citation>
    <scope>NUCLEOTIDE SEQUENCE [LARGE SCALE GENOMIC DNA]</scope>
    <source>
        <strain evidence="1 2">AU-G6</strain>
    </source>
</reference>
<proteinExistence type="predicted"/>
<organism evidence="1 2">
    <name type="scientific">Amycolatopsis antarctica</name>
    <dbReference type="NCBI Taxonomy" id="1854586"/>
    <lineage>
        <taxon>Bacteria</taxon>
        <taxon>Bacillati</taxon>
        <taxon>Actinomycetota</taxon>
        <taxon>Actinomycetes</taxon>
        <taxon>Pseudonocardiales</taxon>
        <taxon>Pseudonocardiaceae</taxon>
        <taxon>Amycolatopsis</taxon>
    </lineage>
</organism>
<evidence type="ECO:0000313" key="1">
    <source>
        <dbReference type="EMBL" id="OZM73995.1"/>
    </source>
</evidence>
<dbReference type="AlphaFoldDB" id="A0A263D9D9"/>
<dbReference type="RefSeq" id="WP_094861752.1">
    <property type="nucleotide sequence ID" value="NZ_NKYE01000003.1"/>
</dbReference>
<dbReference type="Proteomes" id="UP000242444">
    <property type="component" value="Unassembled WGS sequence"/>
</dbReference>